<evidence type="ECO:0000256" key="7">
    <source>
        <dbReference type="ARBA" id="ARBA00022741"/>
    </source>
</evidence>
<keyword evidence="15" id="KW-1185">Reference proteome</keyword>
<dbReference type="RefSeq" id="WP_129217424.1">
    <property type="nucleotide sequence ID" value="NZ_QYBC01000001.1"/>
</dbReference>
<dbReference type="GO" id="GO:0140359">
    <property type="term" value="F:ABC-type transporter activity"/>
    <property type="evidence" value="ECO:0007669"/>
    <property type="project" value="InterPro"/>
</dbReference>
<keyword evidence="3" id="KW-0813">Transport</keyword>
<dbReference type="PROSITE" id="PS50893">
    <property type="entry name" value="ABC_TRANSPORTER_2"/>
    <property type="match status" value="1"/>
</dbReference>
<reference evidence="14 15" key="2">
    <citation type="submission" date="2019-02" db="EMBL/GenBank/DDBJ databases">
        <title>'Lichenibacterium ramalinii' gen. nov. sp. nov., 'Lichenibacterium minor' gen. nov. sp. nov.</title>
        <authorList>
            <person name="Pankratov T."/>
        </authorList>
    </citation>
    <scope>NUCLEOTIDE SEQUENCE [LARGE SCALE GENOMIC DNA]</scope>
    <source>
        <strain evidence="14 15">RmlP001</strain>
    </source>
</reference>
<feature type="transmembrane region" description="Helical" evidence="11">
    <location>
        <begin position="29"/>
        <end position="50"/>
    </location>
</feature>
<dbReference type="InterPro" id="IPR003439">
    <property type="entry name" value="ABC_transporter-like_ATP-bd"/>
</dbReference>
<dbReference type="NCBIfam" id="TIGR02857">
    <property type="entry name" value="CydD"/>
    <property type="match status" value="1"/>
</dbReference>
<dbReference type="InterPro" id="IPR011527">
    <property type="entry name" value="ABC1_TM_dom"/>
</dbReference>
<keyword evidence="4" id="KW-1003">Cell membrane</keyword>
<keyword evidence="8" id="KW-0067">ATP-binding</keyword>
<feature type="transmembrane region" description="Helical" evidence="11">
    <location>
        <begin position="252"/>
        <end position="274"/>
    </location>
</feature>
<dbReference type="InterPro" id="IPR027417">
    <property type="entry name" value="P-loop_NTPase"/>
</dbReference>
<feature type="transmembrane region" description="Helical" evidence="11">
    <location>
        <begin position="170"/>
        <end position="190"/>
    </location>
</feature>
<protein>
    <submittedName>
        <fullName evidence="14">Thiol reductant ABC exporter subunit CydD</fullName>
    </submittedName>
</protein>
<dbReference type="GO" id="GO:0016887">
    <property type="term" value="F:ATP hydrolysis activity"/>
    <property type="evidence" value="ECO:0007669"/>
    <property type="project" value="InterPro"/>
</dbReference>
<keyword evidence="10 11" id="KW-0472">Membrane</keyword>
<dbReference type="GO" id="GO:0005886">
    <property type="term" value="C:plasma membrane"/>
    <property type="evidence" value="ECO:0007669"/>
    <property type="project" value="UniProtKB-SubCell"/>
</dbReference>
<evidence type="ECO:0000256" key="6">
    <source>
        <dbReference type="ARBA" id="ARBA00022692"/>
    </source>
</evidence>
<keyword evidence="6 11" id="KW-0812">Transmembrane</keyword>
<evidence type="ECO:0000256" key="8">
    <source>
        <dbReference type="ARBA" id="ARBA00022840"/>
    </source>
</evidence>
<dbReference type="CDD" id="cd18584">
    <property type="entry name" value="ABC_6TM_AarD_CydD"/>
    <property type="match status" value="1"/>
</dbReference>
<evidence type="ECO:0000256" key="10">
    <source>
        <dbReference type="ARBA" id="ARBA00023136"/>
    </source>
</evidence>
<dbReference type="GO" id="GO:0042883">
    <property type="term" value="P:cysteine transport"/>
    <property type="evidence" value="ECO:0007669"/>
    <property type="project" value="InterPro"/>
</dbReference>
<evidence type="ECO:0000256" key="2">
    <source>
        <dbReference type="ARBA" id="ARBA00005417"/>
    </source>
</evidence>
<dbReference type="Proteomes" id="UP000289411">
    <property type="component" value="Unassembled WGS sequence"/>
</dbReference>
<evidence type="ECO:0000256" key="4">
    <source>
        <dbReference type="ARBA" id="ARBA00022475"/>
    </source>
</evidence>
<evidence type="ECO:0000256" key="9">
    <source>
        <dbReference type="ARBA" id="ARBA00022989"/>
    </source>
</evidence>
<dbReference type="PANTHER" id="PTHR24221:SF590">
    <property type="entry name" value="COMPONENT LINKED WITH THE ASSEMBLY OF CYTOCHROME' TRANSPORT TRANSMEMBRANE ATP-BINDING PROTEIN ABC TRANSPORTER CYDD-RELATED"/>
    <property type="match status" value="1"/>
</dbReference>
<comment type="similarity">
    <text evidence="2">Belongs to the ABC transporter superfamily.</text>
</comment>
<comment type="subcellular location">
    <subcellularLocation>
        <location evidence="1">Cell membrane</location>
        <topology evidence="1">Multi-pass membrane protein</topology>
    </subcellularLocation>
</comment>
<evidence type="ECO:0000256" key="5">
    <source>
        <dbReference type="ARBA" id="ARBA00022519"/>
    </source>
</evidence>
<sequence length="589" mass="62369">MPSHSAPIDRATGKALDAWLRGFAARVRVPLSAAVAAGTLGGLLIVAQAWLLARVVDGVAMRGLGLDGCWPWLVGLLAVFAGRAAVSALTDAIAFEAGARVALDVRATVIDHIAALGPCFTRGARTGELATAAVDGVENLRRYYDGYLPGTALAAAVPVAILAFVVPQDWISGAVMVLTAPLIPLFMVLIGKGAEALNRRQWRQLARMSAQFFDTIEGLTTLKLFDASRREVEVVAATAEDYRLRTMAVLRVAFLSSLMLEFFATVSIAMVAVYVGFRLYFGEMHFLPGFFVLLLAPEFFRPLRNMGTQYHARMEAIGSAEAIVALLGTEPPAAAWGDAELPTGAPLEIVFETVSFGYAPDAPVIHDVGFRIARGERVALVGPSGAGKTTLGQLLLGFAQPDAGRIAIDGLDLRTLSRAAWLRRVAWLPQRPTLFHGTLRGNLLLARPDATPAELDRALAAAGADAFIAALPHGLDTAVGDRGQGLSGGEIQRIALARVFLADADIVVLDEASAGLDADTAALVTRSIAALSPGRIVLVIAHRLDTIREVDRVLVIEDGRVVERGRPGELMARGSRFAGMVGILEGADA</sequence>
<proteinExistence type="inferred from homology"/>
<dbReference type="EMBL" id="QYBC01000001">
    <property type="protein sequence ID" value="RYB07952.1"/>
    <property type="molecule type" value="Genomic_DNA"/>
</dbReference>
<evidence type="ECO:0000259" key="13">
    <source>
        <dbReference type="PROSITE" id="PS50929"/>
    </source>
</evidence>
<accession>A0A4Q2RK67</accession>
<keyword evidence="9 11" id="KW-1133">Transmembrane helix</keyword>
<feature type="domain" description="ABC transmembrane type-1" evidence="13">
    <location>
        <begin position="33"/>
        <end position="315"/>
    </location>
</feature>
<dbReference type="InterPro" id="IPR036640">
    <property type="entry name" value="ABC1_TM_sf"/>
</dbReference>
<dbReference type="GO" id="GO:0005524">
    <property type="term" value="F:ATP binding"/>
    <property type="evidence" value="ECO:0007669"/>
    <property type="project" value="UniProtKB-KW"/>
</dbReference>
<dbReference type="FunFam" id="3.40.50.300:FF:001001">
    <property type="entry name" value="Multidrug ABC transporter ATP-binding protein"/>
    <property type="match status" value="1"/>
</dbReference>
<dbReference type="InterPro" id="IPR003593">
    <property type="entry name" value="AAA+_ATPase"/>
</dbReference>
<evidence type="ECO:0000256" key="11">
    <source>
        <dbReference type="SAM" id="Phobius"/>
    </source>
</evidence>
<evidence type="ECO:0000256" key="3">
    <source>
        <dbReference type="ARBA" id="ARBA00022448"/>
    </source>
</evidence>
<evidence type="ECO:0000259" key="12">
    <source>
        <dbReference type="PROSITE" id="PS50893"/>
    </source>
</evidence>
<dbReference type="InterPro" id="IPR014216">
    <property type="entry name" value="ABC_transptr_CydD"/>
</dbReference>
<dbReference type="PROSITE" id="PS00211">
    <property type="entry name" value="ABC_TRANSPORTER_1"/>
    <property type="match status" value="1"/>
</dbReference>
<keyword evidence="7" id="KW-0547">Nucleotide-binding</keyword>
<dbReference type="Pfam" id="PF00664">
    <property type="entry name" value="ABC_membrane"/>
    <property type="match status" value="1"/>
</dbReference>
<dbReference type="Pfam" id="PF00005">
    <property type="entry name" value="ABC_tran"/>
    <property type="match status" value="1"/>
</dbReference>
<dbReference type="AlphaFoldDB" id="A0A4Q2RK67"/>
<dbReference type="Gene3D" id="3.40.50.300">
    <property type="entry name" value="P-loop containing nucleotide triphosphate hydrolases"/>
    <property type="match status" value="1"/>
</dbReference>
<dbReference type="OrthoDB" id="9804259at2"/>
<dbReference type="PROSITE" id="PS50929">
    <property type="entry name" value="ABC_TM1F"/>
    <property type="match status" value="1"/>
</dbReference>
<reference evidence="14 15" key="1">
    <citation type="submission" date="2018-09" db="EMBL/GenBank/DDBJ databases">
        <authorList>
            <person name="Grouzdev D.S."/>
            <person name="Krutkina M.S."/>
        </authorList>
    </citation>
    <scope>NUCLEOTIDE SEQUENCE [LARGE SCALE GENOMIC DNA]</scope>
    <source>
        <strain evidence="14 15">RmlP001</strain>
    </source>
</reference>
<evidence type="ECO:0000313" key="15">
    <source>
        <dbReference type="Proteomes" id="UP000289411"/>
    </source>
</evidence>
<evidence type="ECO:0000313" key="14">
    <source>
        <dbReference type="EMBL" id="RYB07952.1"/>
    </source>
</evidence>
<feature type="transmembrane region" description="Helical" evidence="11">
    <location>
        <begin position="146"/>
        <end position="164"/>
    </location>
</feature>
<dbReference type="SUPFAM" id="SSF90123">
    <property type="entry name" value="ABC transporter transmembrane region"/>
    <property type="match status" value="1"/>
</dbReference>
<dbReference type="SUPFAM" id="SSF52540">
    <property type="entry name" value="P-loop containing nucleoside triphosphate hydrolases"/>
    <property type="match status" value="1"/>
</dbReference>
<dbReference type="InterPro" id="IPR017871">
    <property type="entry name" value="ABC_transporter-like_CS"/>
</dbReference>
<dbReference type="Gene3D" id="1.20.1560.10">
    <property type="entry name" value="ABC transporter type 1, transmembrane domain"/>
    <property type="match status" value="1"/>
</dbReference>
<dbReference type="InterPro" id="IPR039421">
    <property type="entry name" value="Type_1_exporter"/>
</dbReference>
<comment type="caution">
    <text evidence="14">The sequence shown here is derived from an EMBL/GenBank/DDBJ whole genome shotgun (WGS) entry which is preliminary data.</text>
</comment>
<name>A0A4Q2RK67_9HYPH</name>
<organism evidence="14 15">
    <name type="scientific">Lichenibacterium ramalinae</name>
    <dbReference type="NCBI Taxonomy" id="2316527"/>
    <lineage>
        <taxon>Bacteria</taxon>
        <taxon>Pseudomonadati</taxon>
        <taxon>Pseudomonadota</taxon>
        <taxon>Alphaproteobacteria</taxon>
        <taxon>Hyphomicrobiales</taxon>
        <taxon>Lichenihabitantaceae</taxon>
        <taxon>Lichenibacterium</taxon>
    </lineage>
</organism>
<feature type="transmembrane region" description="Helical" evidence="11">
    <location>
        <begin position="70"/>
        <end position="90"/>
    </location>
</feature>
<feature type="domain" description="ABC transporter" evidence="12">
    <location>
        <begin position="349"/>
        <end position="583"/>
    </location>
</feature>
<dbReference type="PANTHER" id="PTHR24221">
    <property type="entry name" value="ATP-BINDING CASSETTE SUB-FAMILY B"/>
    <property type="match status" value="1"/>
</dbReference>
<gene>
    <name evidence="14" type="primary">cydD</name>
    <name evidence="14" type="ORF">D3272_02250</name>
</gene>
<keyword evidence="5" id="KW-0997">Cell inner membrane</keyword>
<dbReference type="SMART" id="SM00382">
    <property type="entry name" value="AAA"/>
    <property type="match status" value="1"/>
</dbReference>
<evidence type="ECO:0000256" key="1">
    <source>
        <dbReference type="ARBA" id="ARBA00004651"/>
    </source>
</evidence>